<name>A0A6C0AXW9_9ZZZZ</name>
<accession>A0A6C0AXW9</accession>
<organism evidence="2">
    <name type="scientific">viral metagenome</name>
    <dbReference type="NCBI Taxonomy" id="1070528"/>
    <lineage>
        <taxon>unclassified sequences</taxon>
        <taxon>metagenomes</taxon>
        <taxon>organismal metagenomes</taxon>
    </lineage>
</organism>
<evidence type="ECO:0000259" key="1">
    <source>
        <dbReference type="Pfam" id="PF19065"/>
    </source>
</evidence>
<dbReference type="AlphaFoldDB" id="A0A6C0AXW9"/>
<sequence>MENMQNIDKSLYNGRVNIVTPDTKTQFALYDKIPVKVDAFTDALTGNIYNTDLSDAFFSKANIQMIQNQIRHGVYTVSNQQFTIGEQDNDTLKIIMRSIFLQNSLNLKCNIKGQIKTLNQLVLNYCVPQIYGELKGYVKFKEDISTLATPMARPTMTTQSKQLLMKPWF</sequence>
<dbReference type="InterPro" id="IPR043916">
    <property type="entry name" value="P8_CR"/>
</dbReference>
<dbReference type="EMBL" id="MN738785">
    <property type="protein sequence ID" value="QHS84366.1"/>
    <property type="molecule type" value="Genomic_DNA"/>
</dbReference>
<proteinExistence type="predicted"/>
<feature type="domain" description="Minor capsid protein P8 central region" evidence="1">
    <location>
        <begin position="47"/>
        <end position="162"/>
    </location>
</feature>
<reference evidence="2" key="1">
    <citation type="journal article" date="2020" name="Nature">
        <title>Giant virus diversity and host interactions through global metagenomics.</title>
        <authorList>
            <person name="Schulz F."/>
            <person name="Roux S."/>
            <person name="Paez-Espino D."/>
            <person name="Jungbluth S."/>
            <person name="Walsh D.A."/>
            <person name="Denef V.J."/>
            <person name="McMahon K.D."/>
            <person name="Konstantinidis K.T."/>
            <person name="Eloe-Fadrosh E.A."/>
            <person name="Kyrpides N.C."/>
            <person name="Woyke T."/>
        </authorList>
    </citation>
    <scope>NUCLEOTIDE SEQUENCE</scope>
    <source>
        <strain evidence="2">GVMAG-S-ERX555965-48</strain>
    </source>
</reference>
<dbReference type="Pfam" id="PF19065">
    <property type="entry name" value="P8_CR"/>
    <property type="match status" value="1"/>
</dbReference>
<protein>
    <recommendedName>
        <fullName evidence="1">Minor capsid protein P8 central region domain-containing protein</fullName>
    </recommendedName>
</protein>
<evidence type="ECO:0000313" key="2">
    <source>
        <dbReference type="EMBL" id="QHS84366.1"/>
    </source>
</evidence>